<dbReference type="AlphaFoldDB" id="A0A7R9I2J2"/>
<organism evidence="1">
    <name type="scientific">Timema bartmani</name>
    <dbReference type="NCBI Taxonomy" id="61472"/>
    <lineage>
        <taxon>Eukaryota</taxon>
        <taxon>Metazoa</taxon>
        <taxon>Ecdysozoa</taxon>
        <taxon>Arthropoda</taxon>
        <taxon>Hexapoda</taxon>
        <taxon>Insecta</taxon>
        <taxon>Pterygota</taxon>
        <taxon>Neoptera</taxon>
        <taxon>Polyneoptera</taxon>
        <taxon>Phasmatodea</taxon>
        <taxon>Timematodea</taxon>
        <taxon>Timematoidea</taxon>
        <taxon>Timematidae</taxon>
        <taxon>Timema</taxon>
    </lineage>
</organism>
<dbReference type="EMBL" id="OD566571">
    <property type="protein sequence ID" value="CAD7444263.1"/>
    <property type="molecule type" value="Genomic_DNA"/>
</dbReference>
<gene>
    <name evidence="1" type="ORF">TBIB3V08_LOCUS6646</name>
</gene>
<reference evidence="1" key="1">
    <citation type="submission" date="2020-11" db="EMBL/GenBank/DDBJ databases">
        <authorList>
            <person name="Tran Van P."/>
        </authorList>
    </citation>
    <scope>NUCLEOTIDE SEQUENCE</scope>
</reference>
<proteinExistence type="predicted"/>
<evidence type="ECO:0000313" key="1">
    <source>
        <dbReference type="EMBL" id="CAD7444263.1"/>
    </source>
</evidence>
<sequence>MDDFLMFMPTGSNRDTSHNKQQRTLTTSVAWHPLDFGAPGSRLPYSPLAPLVVAIAKQDRLKVYSSRDYNRFSVDKRAESNQTWQSSDTKALSTKVLLMKAIGFQYATY</sequence>
<accession>A0A7R9I2J2</accession>
<protein>
    <submittedName>
        <fullName evidence="1">Uncharacterized protein</fullName>
    </submittedName>
</protein>
<name>A0A7R9I2J2_9NEOP</name>